<organism evidence="2 3">
    <name type="scientific">Hyaloperonospora brassicae</name>
    <name type="common">Brassica downy mildew</name>
    <name type="synonym">Peronospora brassicae</name>
    <dbReference type="NCBI Taxonomy" id="162125"/>
    <lineage>
        <taxon>Eukaryota</taxon>
        <taxon>Sar</taxon>
        <taxon>Stramenopiles</taxon>
        <taxon>Oomycota</taxon>
        <taxon>Peronosporomycetes</taxon>
        <taxon>Peronosporales</taxon>
        <taxon>Peronosporaceae</taxon>
        <taxon>Hyaloperonospora</taxon>
    </lineage>
</organism>
<evidence type="ECO:0008006" key="4">
    <source>
        <dbReference type="Google" id="ProtNLM"/>
    </source>
</evidence>
<sequence>MSTTSSPVAAARSGSSETPLSVQRPVLSPRKRKRSAIEAVSPTSLDEDVTPHSSSRTSAASHSASCTSLEARVISPKKKTKAEDRSGANSSSSCSAHSRSSGPSHKWESHHVATAVASALDLDAPETAEPIALWAEPAGDLSAAELELLCRLLA</sequence>
<proteinExistence type="predicted"/>
<protein>
    <recommendedName>
        <fullName evidence="4">RxLR effector candidate protein</fullName>
    </recommendedName>
</protein>
<comment type="caution">
    <text evidence="2">The sequence shown here is derived from an EMBL/GenBank/DDBJ whole genome shotgun (WGS) entry which is preliminary data.</text>
</comment>
<feature type="region of interest" description="Disordered" evidence="1">
    <location>
        <begin position="1"/>
        <end position="111"/>
    </location>
</feature>
<feature type="compositionally biased region" description="Low complexity" evidence="1">
    <location>
        <begin position="87"/>
        <end position="104"/>
    </location>
</feature>
<reference evidence="2" key="1">
    <citation type="submission" date="2022-12" db="EMBL/GenBank/DDBJ databases">
        <authorList>
            <person name="Webb A."/>
        </authorList>
    </citation>
    <scope>NUCLEOTIDE SEQUENCE</scope>
    <source>
        <strain evidence="2">Hp1</strain>
    </source>
</reference>
<evidence type="ECO:0000256" key="1">
    <source>
        <dbReference type="SAM" id="MobiDB-lite"/>
    </source>
</evidence>
<evidence type="ECO:0000313" key="2">
    <source>
        <dbReference type="EMBL" id="CAI5728105.1"/>
    </source>
</evidence>
<dbReference type="EMBL" id="CANTFL010000833">
    <property type="protein sequence ID" value="CAI5728105.1"/>
    <property type="molecule type" value="Genomic_DNA"/>
</dbReference>
<accession>A0AAV0TY82</accession>
<name>A0AAV0TY82_HYABA</name>
<dbReference type="Proteomes" id="UP001162031">
    <property type="component" value="Unassembled WGS sequence"/>
</dbReference>
<gene>
    <name evidence="2" type="ORF">HBR001_LOCUS4246</name>
</gene>
<dbReference type="AlphaFoldDB" id="A0AAV0TY82"/>
<keyword evidence="3" id="KW-1185">Reference proteome</keyword>
<feature type="compositionally biased region" description="Polar residues" evidence="1">
    <location>
        <begin position="1"/>
        <end position="21"/>
    </location>
</feature>
<feature type="compositionally biased region" description="Low complexity" evidence="1">
    <location>
        <begin position="52"/>
        <end position="68"/>
    </location>
</feature>
<evidence type="ECO:0000313" key="3">
    <source>
        <dbReference type="Proteomes" id="UP001162031"/>
    </source>
</evidence>